<dbReference type="EMBL" id="JACIES010000011">
    <property type="protein sequence ID" value="MBB4027664.1"/>
    <property type="molecule type" value="Genomic_DNA"/>
</dbReference>
<evidence type="ECO:0000256" key="1">
    <source>
        <dbReference type="ARBA" id="ARBA00004752"/>
    </source>
</evidence>
<evidence type="ECO:0000259" key="8">
    <source>
        <dbReference type="PROSITE" id="PS52029"/>
    </source>
</evidence>
<sequence>MKIALLTLLCVIASNEPDFVSQQKKYPRVRNAYHEKEALLTRRLKEHNLSLDNLNILIMAYKTECVMDIYAKKREDKVYKKITTYKICARSGSLGPKRHQGDLQIPEGFYHINHFNPTSNYHLSLMINYPNHSDKLKSKASHLGGNICIHGNCVTVGCLPMTDDKIKEIYIYAIQARQSGQEKIPVYIFPFKFSDEKNKNYSETYRAYPNILDFWKNLETGYNLFIKDLKELNISVDKLGNYQFSK</sequence>
<dbReference type="GO" id="GO:0009252">
    <property type="term" value="P:peptidoglycan biosynthetic process"/>
    <property type="evidence" value="ECO:0007669"/>
    <property type="project" value="UniProtKB-UniPathway"/>
</dbReference>
<evidence type="ECO:0000313" key="9">
    <source>
        <dbReference type="EMBL" id="MBB4027664.1"/>
    </source>
</evidence>
<dbReference type="PANTHER" id="PTHR36699">
    <property type="entry name" value="LD-TRANSPEPTIDASE"/>
    <property type="match status" value="1"/>
</dbReference>
<dbReference type="InterPro" id="IPR038063">
    <property type="entry name" value="Transpep_catalytic_dom"/>
</dbReference>
<proteinExistence type="inferred from homology"/>
<reference evidence="9 10" key="1">
    <citation type="submission" date="2020-08" db="EMBL/GenBank/DDBJ databases">
        <title>Genomic Encyclopedia of Type Strains, Phase IV (KMG-IV): sequencing the most valuable type-strain genomes for metagenomic binning, comparative biology and taxonomic classification.</title>
        <authorList>
            <person name="Goeker M."/>
        </authorList>
    </citation>
    <scope>NUCLEOTIDE SEQUENCE [LARGE SCALE GENOMIC DNA]</scope>
    <source>
        <strain evidence="9 10">DSM 105721</strain>
    </source>
</reference>
<gene>
    <name evidence="9" type="ORF">GGR14_003478</name>
</gene>
<dbReference type="GO" id="GO:0004180">
    <property type="term" value="F:carboxypeptidase activity"/>
    <property type="evidence" value="ECO:0007669"/>
    <property type="project" value="UniProtKB-ARBA"/>
</dbReference>
<feature type="active site" description="Nucleophile" evidence="7">
    <location>
        <position position="158"/>
    </location>
</feature>
<accession>A0A7W6N056</accession>
<comment type="caution">
    <text evidence="9">The sequence shown here is derived from an EMBL/GenBank/DDBJ whole genome shotgun (WGS) entry which is preliminary data.</text>
</comment>
<dbReference type="GO" id="GO:0008360">
    <property type="term" value="P:regulation of cell shape"/>
    <property type="evidence" value="ECO:0007669"/>
    <property type="project" value="UniProtKB-UniRule"/>
</dbReference>
<evidence type="ECO:0000256" key="7">
    <source>
        <dbReference type="PROSITE-ProRule" id="PRU01373"/>
    </source>
</evidence>
<keyword evidence="10" id="KW-1185">Reference proteome</keyword>
<organism evidence="9 10">
    <name type="scientific">Butyricimonas faecihominis</name>
    <dbReference type="NCBI Taxonomy" id="1472416"/>
    <lineage>
        <taxon>Bacteria</taxon>
        <taxon>Pseudomonadati</taxon>
        <taxon>Bacteroidota</taxon>
        <taxon>Bacteroidia</taxon>
        <taxon>Bacteroidales</taxon>
        <taxon>Odoribacteraceae</taxon>
        <taxon>Butyricimonas</taxon>
    </lineage>
</organism>
<evidence type="ECO:0000256" key="3">
    <source>
        <dbReference type="ARBA" id="ARBA00022679"/>
    </source>
</evidence>
<keyword evidence="3" id="KW-0808">Transferase</keyword>
<dbReference type="SUPFAM" id="SSF141523">
    <property type="entry name" value="L,D-transpeptidase catalytic domain-like"/>
    <property type="match status" value="1"/>
</dbReference>
<dbReference type="GO" id="GO:0016740">
    <property type="term" value="F:transferase activity"/>
    <property type="evidence" value="ECO:0007669"/>
    <property type="project" value="UniProtKB-KW"/>
</dbReference>
<dbReference type="InterPro" id="IPR005490">
    <property type="entry name" value="LD_TPept_cat_dom"/>
</dbReference>
<evidence type="ECO:0000256" key="6">
    <source>
        <dbReference type="ARBA" id="ARBA00023316"/>
    </source>
</evidence>
<keyword evidence="6 7" id="KW-0961">Cell wall biogenesis/degradation</keyword>
<keyword evidence="4 7" id="KW-0133">Cell shape</keyword>
<dbReference type="GO" id="GO:0071555">
    <property type="term" value="P:cell wall organization"/>
    <property type="evidence" value="ECO:0007669"/>
    <property type="project" value="UniProtKB-UniRule"/>
</dbReference>
<dbReference type="Proteomes" id="UP000546007">
    <property type="component" value="Unassembled WGS sequence"/>
</dbReference>
<protein>
    <submittedName>
        <fullName evidence="9">Murein L,D-transpeptidase YafK</fullName>
    </submittedName>
</protein>
<comment type="similarity">
    <text evidence="2">Belongs to the YkuD family.</text>
</comment>
<dbReference type="GeneID" id="93101391"/>
<dbReference type="OrthoDB" id="9809748at2"/>
<dbReference type="PANTHER" id="PTHR36699:SF1">
    <property type="entry name" value="L,D-TRANSPEPTIDASE YAFK-RELATED"/>
    <property type="match status" value="1"/>
</dbReference>
<evidence type="ECO:0000256" key="5">
    <source>
        <dbReference type="ARBA" id="ARBA00022984"/>
    </source>
</evidence>
<dbReference type="RefSeq" id="WP_124315838.1">
    <property type="nucleotide sequence ID" value="NZ_AP028155.1"/>
</dbReference>
<dbReference type="AlphaFoldDB" id="A0A7W6N056"/>
<comment type="pathway">
    <text evidence="1 7">Cell wall biogenesis; peptidoglycan biosynthesis.</text>
</comment>
<evidence type="ECO:0000256" key="4">
    <source>
        <dbReference type="ARBA" id="ARBA00022960"/>
    </source>
</evidence>
<dbReference type="PROSITE" id="PS52029">
    <property type="entry name" value="LD_TPASE"/>
    <property type="match status" value="1"/>
</dbReference>
<dbReference type="UniPathway" id="UPA00219"/>
<name>A0A7W6N056_9BACT</name>
<evidence type="ECO:0000313" key="10">
    <source>
        <dbReference type="Proteomes" id="UP000546007"/>
    </source>
</evidence>
<dbReference type="Pfam" id="PF03734">
    <property type="entry name" value="YkuD"/>
    <property type="match status" value="1"/>
</dbReference>
<evidence type="ECO:0000256" key="2">
    <source>
        <dbReference type="ARBA" id="ARBA00005992"/>
    </source>
</evidence>
<keyword evidence="5 7" id="KW-0573">Peptidoglycan synthesis</keyword>
<feature type="active site" description="Proton donor/acceptor" evidence="7">
    <location>
        <position position="150"/>
    </location>
</feature>
<feature type="domain" description="L,D-TPase catalytic" evidence="8">
    <location>
        <begin position="56"/>
        <end position="189"/>
    </location>
</feature>